<dbReference type="HAMAP" id="MF_02043">
    <property type="entry name" value="DusC_subfam"/>
    <property type="match status" value="1"/>
</dbReference>
<evidence type="ECO:0000256" key="7">
    <source>
        <dbReference type="ARBA" id="ARBA00022884"/>
    </source>
</evidence>
<feature type="site" description="Interacts with tRNA; defines subfamily-specific binding signature" evidence="9">
    <location>
        <position position="275"/>
    </location>
</feature>
<keyword evidence="4 9" id="KW-0288">FMN</keyword>
<gene>
    <name evidence="9 12" type="primary">dusC</name>
    <name evidence="12" type="ORF">GCM10011352_15670</name>
</gene>
<feature type="active site" description="Proton donor" evidence="9">
    <location>
        <position position="98"/>
    </location>
</feature>
<dbReference type="Gene3D" id="1.20.225.30">
    <property type="entry name" value="Dihydrouridine synthase, C-terminal recognition domain"/>
    <property type="match status" value="1"/>
</dbReference>
<keyword evidence="13" id="KW-1185">Reference proteome</keyword>
<keyword evidence="3 9" id="KW-0285">Flavoprotein</keyword>
<keyword evidence="2 9" id="KW-0820">tRNA-binding</keyword>
<evidence type="ECO:0000256" key="4">
    <source>
        <dbReference type="ARBA" id="ARBA00022643"/>
    </source>
</evidence>
<dbReference type="Proteomes" id="UP000629025">
    <property type="component" value="Unassembled WGS sequence"/>
</dbReference>
<comment type="catalytic activity">
    <reaction evidence="9">
        <text>5,6-dihydrouridine(16) in tRNA + NAD(+) = uridine(16) in tRNA + NADH + H(+)</text>
        <dbReference type="Rhea" id="RHEA:53380"/>
        <dbReference type="Rhea" id="RHEA-COMP:13543"/>
        <dbReference type="Rhea" id="RHEA-COMP:13544"/>
        <dbReference type="ChEBI" id="CHEBI:15378"/>
        <dbReference type="ChEBI" id="CHEBI:57540"/>
        <dbReference type="ChEBI" id="CHEBI:57945"/>
        <dbReference type="ChEBI" id="CHEBI:65315"/>
        <dbReference type="ChEBI" id="CHEBI:74443"/>
    </reaction>
</comment>
<feature type="binding site" evidence="9">
    <location>
        <position position="68"/>
    </location>
    <ligand>
        <name>FMN</name>
        <dbReference type="ChEBI" id="CHEBI:58210"/>
    </ligand>
</feature>
<dbReference type="SUPFAM" id="SSF51395">
    <property type="entry name" value="FMN-linked oxidoreductases"/>
    <property type="match status" value="1"/>
</dbReference>
<feature type="binding site" evidence="9">
    <location>
        <begin position="223"/>
        <end position="224"/>
    </location>
    <ligand>
        <name>FMN</name>
        <dbReference type="ChEBI" id="CHEBI:58210"/>
    </ligand>
</feature>
<evidence type="ECO:0000313" key="13">
    <source>
        <dbReference type="Proteomes" id="UP000629025"/>
    </source>
</evidence>
<dbReference type="EC" id="1.3.1.-" evidence="9"/>
<evidence type="ECO:0000259" key="11">
    <source>
        <dbReference type="Pfam" id="PF01207"/>
    </source>
</evidence>
<dbReference type="InterPro" id="IPR035587">
    <property type="entry name" value="DUS-like_FMN-bd"/>
</dbReference>
<comment type="catalytic activity">
    <reaction evidence="9">
        <text>5,6-dihydrouridine(16) in tRNA + NADP(+) = uridine(16) in tRNA + NADPH + H(+)</text>
        <dbReference type="Rhea" id="RHEA:53376"/>
        <dbReference type="Rhea" id="RHEA-COMP:13543"/>
        <dbReference type="Rhea" id="RHEA-COMP:13544"/>
        <dbReference type="ChEBI" id="CHEBI:15378"/>
        <dbReference type="ChEBI" id="CHEBI:57783"/>
        <dbReference type="ChEBI" id="CHEBI:58349"/>
        <dbReference type="ChEBI" id="CHEBI:65315"/>
        <dbReference type="ChEBI" id="CHEBI:74443"/>
    </reaction>
</comment>
<dbReference type="Pfam" id="PF01207">
    <property type="entry name" value="Dus"/>
    <property type="match status" value="1"/>
</dbReference>
<comment type="caution">
    <text evidence="12">The sequence shown here is derived from an EMBL/GenBank/DDBJ whole genome shotgun (WGS) entry which is preliminary data.</text>
</comment>
<dbReference type="InterPro" id="IPR018517">
    <property type="entry name" value="tRNA_hU_synthase_CS"/>
</dbReference>
<keyword evidence="8 9" id="KW-0560">Oxidoreductase</keyword>
<dbReference type="InterPro" id="IPR013785">
    <property type="entry name" value="Aldolase_TIM"/>
</dbReference>
<dbReference type="PROSITE" id="PS01136">
    <property type="entry name" value="UPF0034"/>
    <property type="match status" value="1"/>
</dbReference>
<dbReference type="PANTHER" id="PTHR11082">
    <property type="entry name" value="TRNA-DIHYDROURIDINE SYNTHASE"/>
    <property type="match status" value="1"/>
</dbReference>
<feature type="site" description="Interacts with tRNA; defines subfamily-specific binding signature" evidence="9">
    <location>
        <position position="35"/>
    </location>
</feature>
<comment type="similarity">
    <text evidence="10">Belongs to the dus family.</text>
</comment>
<feature type="domain" description="DUS-like FMN-binding" evidence="11">
    <location>
        <begin position="4"/>
        <end position="268"/>
    </location>
</feature>
<feature type="site" description="Interacts with tRNA" evidence="9">
    <location>
        <position position="95"/>
    </location>
</feature>
<feature type="site" description="Interacts with tRNA" evidence="9">
    <location>
        <position position="176"/>
    </location>
</feature>
<keyword evidence="6 9" id="KW-0521">NADP</keyword>
<evidence type="ECO:0000313" key="12">
    <source>
        <dbReference type="EMBL" id="GGB90501.1"/>
    </source>
</evidence>
<keyword evidence="5 9" id="KW-0819">tRNA processing</keyword>
<evidence type="ECO:0000256" key="6">
    <source>
        <dbReference type="ARBA" id="ARBA00022857"/>
    </source>
</evidence>
<comment type="similarity">
    <text evidence="9">Belongs to the Dus family. DusC subfamily.</text>
</comment>
<dbReference type="EMBL" id="BMIJ01000003">
    <property type="protein sequence ID" value="GGB90501.1"/>
    <property type="molecule type" value="Genomic_DNA"/>
</dbReference>
<feature type="site" description="Interacts with tRNA; defines subfamily-specific binding signature" evidence="9">
    <location>
        <position position="296"/>
    </location>
</feature>
<dbReference type="PIRSF" id="PIRSF006621">
    <property type="entry name" value="Dus"/>
    <property type="match status" value="1"/>
</dbReference>
<evidence type="ECO:0000256" key="10">
    <source>
        <dbReference type="PIRNR" id="PIRNR006621"/>
    </source>
</evidence>
<comment type="cofactor">
    <cofactor evidence="1 9 10">
        <name>FMN</name>
        <dbReference type="ChEBI" id="CHEBI:58210"/>
    </cofactor>
</comment>
<keyword evidence="7 9" id="KW-0694">RNA-binding</keyword>
<protein>
    <recommendedName>
        <fullName evidence="9">tRNA-dihydrouridine(16) synthase</fullName>
        <ecNumber evidence="9">1.3.1.-</ecNumber>
    </recommendedName>
    <alternativeName>
        <fullName evidence="9">U16-specific dihydrouridine synthase</fullName>
        <shortName evidence="9">U16-specific Dus</shortName>
    </alternativeName>
    <alternativeName>
        <fullName evidence="9">tRNA-dihydrouridine synthase C</fullName>
    </alternativeName>
</protein>
<feature type="binding site" evidence="9">
    <location>
        <position position="139"/>
    </location>
    <ligand>
        <name>FMN</name>
        <dbReference type="ChEBI" id="CHEBI:58210"/>
    </ligand>
</feature>
<dbReference type="InterPro" id="IPR001269">
    <property type="entry name" value="DUS_fam"/>
</dbReference>
<proteinExistence type="inferred from homology"/>
<dbReference type="PANTHER" id="PTHR11082:SF26">
    <property type="entry name" value="TRNA-DIHYDROURIDINE(16) SYNTHASE"/>
    <property type="match status" value="1"/>
</dbReference>
<comment type="caution">
    <text evidence="9">Lacks conserved residue(s) required for the propagation of feature annotation.</text>
</comment>
<dbReference type="InterPro" id="IPR042270">
    <property type="entry name" value="DusC_C"/>
</dbReference>
<dbReference type="RefSeq" id="WP_188747058.1">
    <property type="nucleotide sequence ID" value="NZ_BMIJ01000003.1"/>
</dbReference>
<sequence>MRIILAPMEGVVDYTLRELLTGVGGVDQCVTEFIRVSDRLLPRAVFHRLAPELNQQGFTRAGTLVLLQLLGSDPQVVAENAALAVELGAPGIDLNFGCPAKTVNKSRGGAVLLDEPELVGDIVAAVRRAVPAHIPVSAKMRLGFRDKSRALENAWAIESAGAQSLVVHARTKEEGYRPPAHWEWIARIREAVNLPVIANGEVWTLEDYHRCREVSGCDDVMIGRGLVANPFLALEIKGDELGRDAAWAEVLWLLERFHRQVMQDLSPRHVHGRLKQWLQMLGWHFPQAKRLFPELRTEREPERLLELLCRARQQYLRDMSAADPAFELRSAPVALPA</sequence>
<name>A0ABQ1KBK5_9GAMM</name>
<evidence type="ECO:0000256" key="9">
    <source>
        <dbReference type="HAMAP-Rule" id="MF_02043"/>
    </source>
</evidence>
<dbReference type="InterPro" id="IPR032886">
    <property type="entry name" value="DusC"/>
</dbReference>
<feature type="binding site" evidence="9">
    <location>
        <begin position="199"/>
        <end position="201"/>
    </location>
    <ligand>
        <name>FMN</name>
        <dbReference type="ChEBI" id="CHEBI:58210"/>
    </ligand>
</feature>
<evidence type="ECO:0000256" key="5">
    <source>
        <dbReference type="ARBA" id="ARBA00022694"/>
    </source>
</evidence>
<dbReference type="Gene3D" id="3.20.20.70">
    <property type="entry name" value="Aldolase class I"/>
    <property type="match status" value="1"/>
</dbReference>
<evidence type="ECO:0000256" key="2">
    <source>
        <dbReference type="ARBA" id="ARBA00022555"/>
    </source>
</evidence>
<reference evidence="13" key="1">
    <citation type="journal article" date="2019" name="Int. J. Syst. Evol. Microbiol.">
        <title>The Global Catalogue of Microorganisms (GCM) 10K type strain sequencing project: providing services to taxonomists for standard genome sequencing and annotation.</title>
        <authorList>
            <consortium name="The Broad Institute Genomics Platform"/>
            <consortium name="The Broad Institute Genome Sequencing Center for Infectious Disease"/>
            <person name="Wu L."/>
            <person name="Ma J."/>
        </authorList>
    </citation>
    <scope>NUCLEOTIDE SEQUENCE [LARGE SCALE GENOMIC DNA]</scope>
    <source>
        <strain evidence="13">CGMCC 1.15341</strain>
    </source>
</reference>
<feature type="site" description="Interacts with tRNA; defines subfamily-specific binding signature" evidence="9">
    <location>
        <position position="273"/>
    </location>
</feature>
<dbReference type="CDD" id="cd02801">
    <property type="entry name" value="DUS_like_FMN"/>
    <property type="match status" value="1"/>
</dbReference>
<evidence type="ECO:0000256" key="8">
    <source>
        <dbReference type="ARBA" id="ARBA00023002"/>
    </source>
</evidence>
<comment type="function">
    <text evidence="9">Catalyzes the synthesis of 5,6-dihydrouridine (D), a modified base found in the D-loop of most tRNAs, via the reduction of the C5-C6 double bond in target uridines. Specifically modifies U16 in tRNAs.</text>
</comment>
<accession>A0ABQ1KBK5</accession>
<evidence type="ECO:0000256" key="1">
    <source>
        <dbReference type="ARBA" id="ARBA00001917"/>
    </source>
</evidence>
<organism evidence="12 13">
    <name type="scientific">Marinobacterium zhoushanense</name>
    <dbReference type="NCBI Taxonomy" id="1679163"/>
    <lineage>
        <taxon>Bacteria</taxon>
        <taxon>Pseudomonadati</taxon>
        <taxon>Pseudomonadota</taxon>
        <taxon>Gammaproteobacteria</taxon>
        <taxon>Oceanospirillales</taxon>
        <taxon>Oceanospirillaceae</taxon>
        <taxon>Marinobacterium</taxon>
    </lineage>
</organism>
<evidence type="ECO:0000256" key="3">
    <source>
        <dbReference type="ARBA" id="ARBA00022630"/>
    </source>
</evidence>